<feature type="region of interest" description="Disordered" evidence="2">
    <location>
        <begin position="653"/>
        <end position="715"/>
    </location>
</feature>
<evidence type="ECO:0000313" key="6">
    <source>
        <dbReference type="Proteomes" id="UP001370758"/>
    </source>
</evidence>
<dbReference type="InterPro" id="IPR045851">
    <property type="entry name" value="AMP-bd_C_sf"/>
</dbReference>
<evidence type="ECO:0000313" key="5">
    <source>
        <dbReference type="EMBL" id="KAK6501870.1"/>
    </source>
</evidence>
<name>A0AAV9W4J1_9PEZI</name>
<proteinExistence type="inferred from homology"/>
<feature type="compositionally biased region" description="Basic and acidic residues" evidence="2">
    <location>
        <begin position="703"/>
        <end position="715"/>
    </location>
</feature>
<evidence type="ECO:0008006" key="7">
    <source>
        <dbReference type="Google" id="ProtNLM"/>
    </source>
</evidence>
<dbReference type="EMBL" id="JAVHJL010000006">
    <property type="protein sequence ID" value="KAK6501870.1"/>
    <property type="molecule type" value="Genomic_DNA"/>
</dbReference>
<protein>
    <recommendedName>
        <fullName evidence="7">Acetyl-CoA synthetase-like protein</fullName>
    </recommendedName>
</protein>
<comment type="caution">
    <text evidence="5">The sequence shown here is derived from an EMBL/GenBank/DDBJ whole genome shotgun (WGS) entry which is preliminary data.</text>
</comment>
<dbReference type="Pfam" id="PF00501">
    <property type="entry name" value="AMP-binding"/>
    <property type="match status" value="1"/>
</dbReference>
<dbReference type="Proteomes" id="UP001370758">
    <property type="component" value="Unassembled WGS sequence"/>
</dbReference>
<evidence type="ECO:0000259" key="3">
    <source>
        <dbReference type="Pfam" id="PF00501"/>
    </source>
</evidence>
<accession>A0AAV9W4J1</accession>
<dbReference type="GO" id="GO:0006631">
    <property type="term" value="P:fatty acid metabolic process"/>
    <property type="evidence" value="ECO:0007669"/>
    <property type="project" value="TreeGrafter"/>
</dbReference>
<feature type="compositionally biased region" description="Acidic residues" evidence="2">
    <location>
        <begin position="687"/>
        <end position="702"/>
    </location>
</feature>
<dbReference type="GO" id="GO:0031956">
    <property type="term" value="F:medium-chain fatty acid-CoA ligase activity"/>
    <property type="evidence" value="ECO:0007669"/>
    <property type="project" value="TreeGrafter"/>
</dbReference>
<comment type="similarity">
    <text evidence="1">Belongs to the ATP-dependent AMP-binding enzyme family.</text>
</comment>
<keyword evidence="6" id="KW-1185">Reference proteome</keyword>
<gene>
    <name evidence="5" type="ORF">TWF481_009689</name>
</gene>
<dbReference type="SUPFAM" id="SSF56801">
    <property type="entry name" value="Acetyl-CoA synthetase-like"/>
    <property type="match status" value="1"/>
</dbReference>
<dbReference type="InterPro" id="IPR025110">
    <property type="entry name" value="AMP-bd_C"/>
</dbReference>
<dbReference type="InterPro" id="IPR042099">
    <property type="entry name" value="ANL_N_sf"/>
</dbReference>
<dbReference type="AlphaFoldDB" id="A0AAV9W4J1"/>
<feature type="domain" description="AMP-dependent synthetase/ligase" evidence="3">
    <location>
        <begin position="124"/>
        <end position="467"/>
    </location>
</feature>
<evidence type="ECO:0000259" key="4">
    <source>
        <dbReference type="Pfam" id="PF13193"/>
    </source>
</evidence>
<reference evidence="5 6" key="1">
    <citation type="submission" date="2023-08" db="EMBL/GenBank/DDBJ databases">
        <authorList>
            <person name="Palmer J.M."/>
        </authorList>
    </citation>
    <scope>NUCLEOTIDE SEQUENCE [LARGE SCALE GENOMIC DNA]</scope>
    <source>
        <strain evidence="5 6">TWF481</strain>
    </source>
</reference>
<dbReference type="PANTHER" id="PTHR43201:SF8">
    <property type="entry name" value="ACYL-COA SYNTHETASE FAMILY MEMBER 3"/>
    <property type="match status" value="1"/>
</dbReference>
<dbReference type="PANTHER" id="PTHR43201">
    <property type="entry name" value="ACYL-COA SYNTHETASE"/>
    <property type="match status" value="1"/>
</dbReference>
<dbReference type="Pfam" id="PF13193">
    <property type="entry name" value="AMP-binding_C"/>
    <property type="match status" value="1"/>
</dbReference>
<evidence type="ECO:0000256" key="1">
    <source>
        <dbReference type="ARBA" id="ARBA00006432"/>
    </source>
</evidence>
<dbReference type="InterPro" id="IPR000873">
    <property type="entry name" value="AMP-dep_synth/lig_dom"/>
</dbReference>
<organism evidence="5 6">
    <name type="scientific">Arthrobotrys musiformis</name>
    <dbReference type="NCBI Taxonomy" id="47236"/>
    <lineage>
        <taxon>Eukaryota</taxon>
        <taxon>Fungi</taxon>
        <taxon>Dikarya</taxon>
        <taxon>Ascomycota</taxon>
        <taxon>Pezizomycotina</taxon>
        <taxon>Orbiliomycetes</taxon>
        <taxon>Orbiliales</taxon>
        <taxon>Orbiliaceae</taxon>
        <taxon>Arthrobotrys</taxon>
    </lineage>
</organism>
<dbReference type="Gene3D" id="3.30.300.30">
    <property type="match status" value="1"/>
</dbReference>
<feature type="domain" description="AMP-binding enzyme C-terminal" evidence="4">
    <location>
        <begin position="555"/>
        <end position="641"/>
    </location>
</feature>
<sequence length="715" mass="81029">MRYFLSSPRRATMRFTRPTFLRNAFHTHPHTVRTEGAVSNVREITHRARHQLWDNTPGVPYNNSYLIRVLETMISPRYADYPAVTERLDYGTQDSISYSYRKLGTDMYETRKALLKVDVIDETLSAFEARRGFSIGLVADRSYEFVVNLLTLLSIGVRPVLISNTAKPLEIHNLMQTAKTAFLIPPSKFPASQPWFESFKKEHPEYKIWANEELESRRDSRPLSEKELAQEYTLTTSLQKQGTILFTSGTTGNPKAVFTDMSSIAQQCTALRNLWEYTEDDRLLHVLPNHHIHGLVNCLLTPLSSGSAVEFVTSPFNPHKVLNRIAEPPSVDFPPITMFHGVPTMYSSLLTAYDSYDTPTKQRVARGLQSLRVAISGSAALPVPIAKKWEEITGTIPLERYGMTETGMVFSNSLDPSLRKIGSVGYPMLGVHAHLLDPNDRILMVANVPGKLVVRWHAESQLFHKYWNDIKATNRARVKPEQVATRAIDKIENGKVMMKTMKLKRNAKPVRQKVKDHWFRTGDMAVRGEDGEYYMLGRESVDIMKVAGHLISALEIEREILSLPEISETAVVAVPSSKFGSLPHAIIALKPEYSQQLTSKPNYKNELISSLRKEMREKLSPEKLPRRWIIVDSIPRNAMGKVNKKTLLADESLFPKRESDTTAAETGEENLELEPPSAAEMSNNAENVDELIEQEEELQPEEEGGKETEVERKEQ</sequence>
<dbReference type="Gene3D" id="3.40.50.12780">
    <property type="entry name" value="N-terminal domain of ligase-like"/>
    <property type="match status" value="1"/>
</dbReference>
<dbReference type="InterPro" id="IPR020845">
    <property type="entry name" value="AMP-binding_CS"/>
</dbReference>
<evidence type="ECO:0000256" key="2">
    <source>
        <dbReference type="SAM" id="MobiDB-lite"/>
    </source>
</evidence>
<dbReference type="PROSITE" id="PS00455">
    <property type="entry name" value="AMP_BINDING"/>
    <property type="match status" value="1"/>
</dbReference>